<feature type="transmembrane region" description="Helical" evidence="6">
    <location>
        <begin position="183"/>
        <end position="204"/>
    </location>
</feature>
<feature type="transmembrane region" description="Helical" evidence="6">
    <location>
        <begin position="150"/>
        <end position="171"/>
    </location>
</feature>
<keyword evidence="4 6" id="KW-1133">Transmembrane helix</keyword>
<evidence type="ECO:0000256" key="2">
    <source>
        <dbReference type="ARBA" id="ARBA00022475"/>
    </source>
</evidence>
<evidence type="ECO:0000256" key="6">
    <source>
        <dbReference type="SAM" id="Phobius"/>
    </source>
</evidence>
<organism evidence="8 9">
    <name type="scientific">Sulfurimonas aquatica</name>
    <dbReference type="NCBI Taxonomy" id="2672570"/>
    <lineage>
        <taxon>Bacteria</taxon>
        <taxon>Pseudomonadati</taxon>
        <taxon>Campylobacterota</taxon>
        <taxon>Epsilonproteobacteria</taxon>
        <taxon>Campylobacterales</taxon>
        <taxon>Sulfurimonadaceae</taxon>
        <taxon>Sulfurimonas</taxon>
    </lineage>
</organism>
<name>A0A975B076_9BACT</name>
<evidence type="ECO:0000256" key="1">
    <source>
        <dbReference type="ARBA" id="ARBA00004651"/>
    </source>
</evidence>
<evidence type="ECO:0000259" key="7">
    <source>
        <dbReference type="Pfam" id="PF00892"/>
    </source>
</evidence>
<dbReference type="AlphaFoldDB" id="A0A975B076"/>
<dbReference type="InterPro" id="IPR050638">
    <property type="entry name" value="AA-Vitamin_Transporters"/>
</dbReference>
<proteinExistence type="predicted"/>
<accession>A0A975B076</accession>
<keyword evidence="3 6" id="KW-0812">Transmembrane</keyword>
<feature type="transmembrane region" description="Helical" evidence="6">
    <location>
        <begin position="93"/>
        <end position="114"/>
    </location>
</feature>
<keyword evidence="9" id="KW-1185">Reference proteome</keyword>
<evidence type="ECO:0000313" key="9">
    <source>
        <dbReference type="Proteomes" id="UP000671852"/>
    </source>
</evidence>
<dbReference type="PANTHER" id="PTHR32322">
    <property type="entry name" value="INNER MEMBRANE TRANSPORTER"/>
    <property type="match status" value="1"/>
</dbReference>
<evidence type="ECO:0000256" key="4">
    <source>
        <dbReference type="ARBA" id="ARBA00022989"/>
    </source>
</evidence>
<evidence type="ECO:0000256" key="5">
    <source>
        <dbReference type="ARBA" id="ARBA00023136"/>
    </source>
</evidence>
<evidence type="ECO:0000313" key="8">
    <source>
        <dbReference type="EMBL" id="QSZ41758.1"/>
    </source>
</evidence>
<reference evidence="8" key="2">
    <citation type="submission" date="2021-04" db="EMBL/GenBank/DDBJ databases">
        <title>Isolation and characterization of a novel species of the genus Sulfurimonas.</title>
        <authorList>
            <person name="Fukui M."/>
        </authorList>
    </citation>
    <scope>NUCLEOTIDE SEQUENCE</scope>
    <source>
        <strain evidence="8">H1576</strain>
    </source>
</reference>
<feature type="transmembrane region" description="Helical" evidence="6">
    <location>
        <begin position="216"/>
        <end position="235"/>
    </location>
</feature>
<feature type="transmembrane region" description="Helical" evidence="6">
    <location>
        <begin position="5"/>
        <end position="24"/>
    </location>
</feature>
<dbReference type="Pfam" id="PF00892">
    <property type="entry name" value="EamA"/>
    <property type="match status" value="2"/>
</dbReference>
<reference evidence="8" key="1">
    <citation type="submission" date="2019-11" db="EMBL/GenBank/DDBJ databases">
        <authorList>
            <person name="Kojima H."/>
        </authorList>
    </citation>
    <scope>NUCLEOTIDE SEQUENCE</scope>
    <source>
        <strain evidence="8">H1576</strain>
    </source>
</reference>
<protein>
    <submittedName>
        <fullName evidence="8">EamA family transporter</fullName>
    </submittedName>
</protein>
<feature type="transmembrane region" description="Helical" evidence="6">
    <location>
        <begin position="121"/>
        <end position="138"/>
    </location>
</feature>
<keyword evidence="2" id="KW-1003">Cell membrane</keyword>
<feature type="domain" description="EamA" evidence="7">
    <location>
        <begin position="4"/>
        <end position="137"/>
    </location>
</feature>
<dbReference type="SUPFAM" id="SSF103481">
    <property type="entry name" value="Multidrug resistance efflux transporter EmrE"/>
    <property type="match status" value="2"/>
</dbReference>
<dbReference type="GO" id="GO:0005886">
    <property type="term" value="C:plasma membrane"/>
    <property type="evidence" value="ECO:0007669"/>
    <property type="project" value="UniProtKB-SubCell"/>
</dbReference>
<dbReference type="PANTHER" id="PTHR32322:SF18">
    <property type="entry name" value="S-ADENOSYLMETHIONINE_S-ADENOSYLHOMOCYSTEINE TRANSPORTER"/>
    <property type="match status" value="1"/>
</dbReference>
<keyword evidence="5 6" id="KW-0472">Membrane</keyword>
<feature type="domain" description="EamA" evidence="7">
    <location>
        <begin position="153"/>
        <end position="289"/>
    </location>
</feature>
<evidence type="ECO:0000256" key="3">
    <source>
        <dbReference type="ARBA" id="ARBA00022692"/>
    </source>
</evidence>
<feature type="transmembrane region" description="Helical" evidence="6">
    <location>
        <begin position="36"/>
        <end position="53"/>
    </location>
</feature>
<feature type="transmembrane region" description="Helical" evidence="6">
    <location>
        <begin position="65"/>
        <end position="87"/>
    </location>
</feature>
<dbReference type="RefSeq" id="WP_207563039.1">
    <property type="nucleotide sequence ID" value="NZ_CP046072.1"/>
</dbReference>
<gene>
    <name evidence="8" type="ORF">GJV85_06425</name>
</gene>
<comment type="subcellular location">
    <subcellularLocation>
        <location evidence="1">Cell membrane</location>
        <topology evidence="1">Multi-pass membrane protein</topology>
    </subcellularLocation>
</comment>
<dbReference type="KEGG" id="saqt:GJV85_06425"/>
<dbReference type="EMBL" id="CP046072">
    <property type="protein sequence ID" value="QSZ41758.1"/>
    <property type="molecule type" value="Genomic_DNA"/>
</dbReference>
<dbReference type="InterPro" id="IPR037185">
    <property type="entry name" value="EmrE-like"/>
</dbReference>
<dbReference type="InterPro" id="IPR000620">
    <property type="entry name" value="EamA_dom"/>
</dbReference>
<sequence>MIKTYFLITLCVLFWSVNFIIGRYIKDDVTPLELAFFRWLFVFLIISPILIKRRKNILNSLKQNFKILAILSILGITAFNTLLYFGLTTTTSTNALIINSTVPILVLLMSFFILKQKINSYQTIGIILSTLGVIFLILRADVSNIFSLKFNQGDILIIISSTAWALYSVLIKYKPKDLNDYEYFATIVAMGLLVLSPFYLYQGYSIEKELEVLKNNYPIFLYVSIFPSIASYYFWHYGIEKIGASKTAQFTHLMPIFGIILASIFLGETLETYHLLGAMLIAFGIYLSLFYKRKVNLDF</sequence>
<feature type="transmembrane region" description="Helical" evidence="6">
    <location>
        <begin position="272"/>
        <end position="291"/>
    </location>
</feature>
<dbReference type="Proteomes" id="UP000671852">
    <property type="component" value="Chromosome"/>
</dbReference>
<feature type="transmembrane region" description="Helical" evidence="6">
    <location>
        <begin position="247"/>
        <end position="266"/>
    </location>
</feature>